<evidence type="ECO:0000313" key="2">
    <source>
        <dbReference type="Proteomes" id="UP000050761"/>
    </source>
</evidence>
<dbReference type="AlphaFoldDB" id="A0A183FTM2"/>
<dbReference type="EMBL" id="UZAH01027103">
    <property type="protein sequence ID" value="VDO88587.1"/>
    <property type="molecule type" value="Genomic_DNA"/>
</dbReference>
<sequence length="148" mass="16078">MHCCLFGTSTASPGTVADVFGTSTARHAWLPTCSAHLRLAMHGYRRARHVYGIARHGCRVFGTSAPARELHQDHAALTRGLASTNKPPSDAITNPKYLNTEVRGSFNGAGLIFVSRHIPGPLDIKFESKFPQAIAPSLNLPLEFNLIF</sequence>
<keyword evidence="2" id="KW-1185">Reference proteome</keyword>
<proteinExistence type="predicted"/>
<accession>A0A183FTM2</accession>
<reference evidence="1 2" key="1">
    <citation type="submission" date="2018-11" db="EMBL/GenBank/DDBJ databases">
        <authorList>
            <consortium name="Pathogen Informatics"/>
        </authorList>
    </citation>
    <scope>NUCLEOTIDE SEQUENCE [LARGE SCALE GENOMIC DNA]</scope>
</reference>
<name>A0A183FTM2_HELPZ</name>
<dbReference type="WBParaSite" id="HPBE_0001143501-mRNA-1">
    <property type="protein sequence ID" value="HPBE_0001143501-mRNA-1"/>
    <property type="gene ID" value="HPBE_0001143501"/>
</dbReference>
<evidence type="ECO:0000313" key="3">
    <source>
        <dbReference type="WBParaSite" id="HPBE_0001143501-mRNA-1"/>
    </source>
</evidence>
<reference evidence="3" key="2">
    <citation type="submission" date="2019-09" db="UniProtKB">
        <authorList>
            <consortium name="WormBaseParasite"/>
        </authorList>
    </citation>
    <scope>IDENTIFICATION</scope>
</reference>
<evidence type="ECO:0000313" key="1">
    <source>
        <dbReference type="EMBL" id="VDO88587.1"/>
    </source>
</evidence>
<accession>A0A3P7ZW90</accession>
<gene>
    <name evidence="1" type="ORF">HPBE_LOCUS11436</name>
</gene>
<dbReference type="Proteomes" id="UP000050761">
    <property type="component" value="Unassembled WGS sequence"/>
</dbReference>
<organism evidence="2 3">
    <name type="scientific">Heligmosomoides polygyrus</name>
    <name type="common">Parasitic roundworm</name>
    <dbReference type="NCBI Taxonomy" id="6339"/>
    <lineage>
        <taxon>Eukaryota</taxon>
        <taxon>Metazoa</taxon>
        <taxon>Ecdysozoa</taxon>
        <taxon>Nematoda</taxon>
        <taxon>Chromadorea</taxon>
        <taxon>Rhabditida</taxon>
        <taxon>Rhabditina</taxon>
        <taxon>Rhabditomorpha</taxon>
        <taxon>Strongyloidea</taxon>
        <taxon>Heligmosomidae</taxon>
        <taxon>Heligmosomoides</taxon>
    </lineage>
</organism>
<protein>
    <submittedName>
        <fullName evidence="1 3">Uncharacterized protein</fullName>
    </submittedName>
</protein>